<accession>A0A7W7WRI7</accession>
<comment type="caution">
    <text evidence="2">The sequence shown here is derived from an EMBL/GenBank/DDBJ whole genome shotgun (WGS) entry which is preliminary data.</text>
</comment>
<dbReference type="InterPro" id="IPR046924">
    <property type="entry name" value="CATASP"/>
</dbReference>
<dbReference type="EMBL" id="JACHJW010000001">
    <property type="protein sequence ID" value="MBB4961130.1"/>
    <property type="molecule type" value="Genomic_DNA"/>
</dbReference>
<feature type="domain" description="CATRA-Associated Small Protein" evidence="1">
    <location>
        <begin position="13"/>
        <end position="92"/>
    </location>
</feature>
<gene>
    <name evidence="2" type="ORF">FHR38_004863</name>
</gene>
<name>A0A7W7WRI7_9ACTN</name>
<dbReference type="AlphaFoldDB" id="A0A7W7WRI7"/>
<keyword evidence="3" id="KW-1185">Reference proteome</keyword>
<sequence length="119" mass="13200">MAKQLYRDLVMLRNLLEAAANWRLTPDDWQLAAKAVDDLAAALTAPDLRDLDDVVEQFEAIVPGARAPVMSMDDPRLTAAPRRIEPRINEVIPLITDVIIRVDRDGQGSDTRPSAADVR</sequence>
<dbReference type="Pfam" id="PF20271">
    <property type="entry name" value="CATASP"/>
    <property type="match status" value="1"/>
</dbReference>
<reference evidence="2 3" key="1">
    <citation type="submission" date="2020-08" db="EMBL/GenBank/DDBJ databases">
        <title>Sequencing the genomes of 1000 actinobacteria strains.</title>
        <authorList>
            <person name="Klenk H.-P."/>
        </authorList>
    </citation>
    <scope>NUCLEOTIDE SEQUENCE [LARGE SCALE GENOMIC DNA]</scope>
    <source>
        <strain evidence="2 3">DSM 45886</strain>
    </source>
</reference>
<evidence type="ECO:0000313" key="3">
    <source>
        <dbReference type="Proteomes" id="UP000578819"/>
    </source>
</evidence>
<dbReference type="Proteomes" id="UP000578819">
    <property type="component" value="Unassembled WGS sequence"/>
</dbReference>
<proteinExistence type="predicted"/>
<organism evidence="2 3">
    <name type="scientific">Micromonospora polyrhachis</name>
    <dbReference type="NCBI Taxonomy" id="1282883"/>
    <lineage>
        <taxon>Bacteria</taxon>
        <taxon>Bacillati</taxon>
        <taxon>Actinomycetota</taxon>
        <taxon>Actinomycetes</taxon>
        <taxon>Micromonosporales</taxon>
        <taxon>Micromonosporaceae</taxon>
        <taxon>Micromonospora</taxon>
    </lineage>
</organism>
<evidence type="ECO:0000313" key="2">
    <source>
        <dbReference type="EMBL" id="MBB4961130.1"/>
    </source>
</evidence>
<protein>
    <recommendedName>
        <fullName evidence="1">CATRA-Associated Small Protein domain-containing protein</fullName>
    </recommendedName>
</protein>
<dbReference type="RefSeq" id="WP_184536783.1">
    <property type="nucleotide sequence ID" value="NZ_JACHJW010000001.1"/>
</dbReference>
<evidence type="ECO:0000259" key="1">
    <source>
        <dbReference type="Pfam" id="PF20271"/>
    </source>
</evidence>